<comment type="caution">
    <text evidence="1">The sequence shown here is derived from an EMBL/GenBank/DDBJ whole genome shotgun (WGS) entry which is preliminary data.</text>
</comment>
<evidence type="ECO:0000313" key="2">
    <source>
        <dbReference type="Proteomes" id="UP000005038"/>
    </source>
</evidence>
<dbReference type="PANTHER" id="PTHR10668">
    <property type="entry name" value="PHYTOENE DEHYDROGENASE"/>
    <property type="match status" value="1"/>
</dbReference>
<organism evidence="1 2">
    <name type="scientific">Gordonia otitidis (strain DSM 44809 / CCUG 52243 / JCM 12355 / NBRC 100426 / IFM 10032)</name>
    <dbReference type="NCBI Taxonomy" id="1108044"/>
    <lineage>
        <taxon>Bacteria</taxon>
        <taxon>Bacillati</taxon>
        <taxon>Actinomycetota</taxon>
        <taxon>Actinomycetes</taxon>
        <taxon>Mycobacteriales</taxon>
        <taxon>Gordoniaceae</taxon>
        <taxon>Gordonia</taxon>
    </lineage>
</organism>
<dbReference type="RefSeq" id="WP_007241039.1">
    <property type="nucleotide sequence ID" value="NZ_BAFB01000241.1"/>
</dbReference>
<dbReference type="Pfam" id="PF13450">
    <property type="entry name" value="NAD_binding_8"/>
    <property type="match status" value="1"/>
</dbReference>
<dbReference type="InterPro" id="IPR036188">
    <property type="entry name" value="FAD/NAD-bd_sf"/>
</dbReference>
<keyword evidence="2" id="KW-1185">Reference proteome</keyword>
<dbReference type="Proteomes" id="UP000005038">
    <property type="component" value="Unassembled WGS sequence"/>
</dbReference>
<evidence type="ECO:0000313" key="1">
    <source>
        <dbReference type="EMBL" id="GAB36881.1"/>
    </source>
</evidence>
<dbReference type="PANTHER" id="PTHR10668:SF105">
    <property type="entry name" value="DEHYDROGENASE-RELATED"/>
    <property type="match status" value="1"/>
</dbReference>
<proteinExistence type="predicted"/>
<dbReference type="PRINTS" id="PR00420">
    <property type="entry name" value="RNGMNOXGNASE"/>
</dbReference>
<dbReference type="Gene3D" id="3.50.50.60">
    <property type="entry name" value="FAD/NAD(P)-binding domain"/>
    <property type="match status" value="1"/>
</dbReference>
<dbReference type="AlphaFoldDB" id="H5TTS3"/>
<dbReference type="EMBL" id="BAFB01000241">
    <property type="protein sequence ID" value="GAB36881.1"/>
    <property type="molecule type" value="Genomic_DNA"/>
</dbReference>
<accession>H5TTS3</accession>
<reference evidence="1" key="1">
    <citation type="submission" date="2012-02" db="EMBL/GenBank/DDBJ databases">
        <title>Whole genome shotgun sequence of Gordonia otitidis NBRC 100426.</title>
        <authorList>
            <person name="Yoshida I."/>
            <person name="Hosoyama A."/>
            <person name="Tsuchikane K."/>
            <person name="Katsumata H."/>
            <person name="Yamazaki S."/>
            <person name="Fujita N."/>
        </authorList>
    </citation>
    <scope>NUCLEOTIDE SEQUENCE [LARGE SCALE GENOMIC DNA]</scope>
    <source>
        <strain evidence="1">NBRC 100426</strain>
    </source>
</reference>
<dbReference type="STRING" id="1108044.GOOTI_241_00370"/>
<sequence>MSTAIVVGAGPNGLAAAVRLAQAGLDVTVLEGADTIGGGTRSGPFDEAHPEIVVDHCSAFHPLGVSSPYLRTLPLAEHGLRWSWPEIDCAHPRDDGGAALLFRDIEQTAAGFADAGYPGAGDRWLSLLGAVSRRFPDIADDVLSPMLSLPRHPLALARFGLPALAPATSIARFLGPHAGALFTGMAAHGFTRLDLPGSSAAGLMLTAAGHHGGWPVAVGGSSAITCALAGLLRSLGGRIERGQTLSDIAQVSADVVILDVLPQAAADILGARQPARVARSYRRWRRGPAAFKVDYVIEEEVGWTARDCARAGTVHLGGEASDIVQAEADVAAGRMPRRPFTLVGQQWVADPYRASGRLKPLWAYAHVPQEYSGDATEYVTAQIERFAPGFRTRIVAVRATTPAELERANPNYPGGDIGGGRNDLLHLVARPRLTPEPYATGVRGVYLCSAATPPGGGAHGMCGFNAAEAALAALSDA</sequence>
<dbReference type="OrthoDB" id="833207at2"/>
<protein>
    <submittedName>
        <fullName evidence="1">Oxidoreductase</fullName>
    </submittedName>
</protein>
<name>H5TTS3_GORO1</name>
<dbReference type="SUPFAM" id="SSF51905">
    <property type="entry name" value="FAD/NAD(P)-binding domain"/>
    <property type="match status" value="1"/>
</dbReference>
<gene>
    <name evidence="1" type="ORF">GOOTI_241_00370</name>
</gene>